<dbReference type="InterPro" id="IPR016181">
    <property type="entry name" value="Acyl_CoA_acyltransferase"/>
</dbReference>
<dbReference type="AlphaFoldDB" id="A0A9D1HHC6"/>
<reference evidence="2" key="1">
    <citation type="submission" date="2020-10" db="EMBL/GenBank/DDBJ databases">
        <authorList>
            <person name="Gilroy R."/>
        </authorList>
    </citation>
    <scope>NUCLEOTIDE SEQUENCE</scope>
    <source>
        <strain evidence="2">CHK187-14744</strain>
    </source>
</reference>
<reference evidence="2" key="2">
    <citation type="journal article" date="2021" name="PeerJ">
        <title>Extensive microbial diversity within the chicken gut microbiome revealed by metagenomics and culture.</title>
        <authorList>
            <person name="Gilroy R."/>
            <person name="Ravi A."/>
            <person name="Getino M."/>
            <person name="Pursley I."/>
            <person name="Horton D.L."/>
            <person name="Alikhan N.F."/>
            <person name="Baker D."/>
            <person name="Gharbi K."/>
            <person name="Hall N."/>
            <person name="Watson M."/>
            <person name="Adriaenssens E.M."/>
            <person name="Foster-Nyarko E."/>
            <person name="Jarju S."/>
            <person name="Secka A."/>
            <person name="Antonio M."/>
            <person name="Oren A."/>
            <person name="Chaudhuri R.R."/>
            <person name="La Ragione R."/>
            <person name="Hildebrand F."/>
            <person name="Pallen M.J."/>
        </authorList>
    </citation>
    <scope>NUCLEOTIDE SEQUENCE</scope>
    <source>
        <strain evidence="2">CHK187-14744</strain>
    </source>
</reference>
<proteinExistence type="predicted"/>
<protein>
    <submittedName>
        <fullName evidence="2">GNAT family N-acetyltransferase</fullName>
    </submittedName>
</protein>
<dbReference type="CDD" id="cd04301">
    <property type="entry name" value="NAT_SF"/>
    <property type="match status" value="1"/>
</dbReference>
<dbReference type="Gene3D" id="3.40.630.30">
    <property type="match status" value="1"/>
</dbReference>
<dbReference type="SUPFAM" id="SSF55729">
    <property type="entry name" value="Acyl-CoA N-acyltransferases (Nat)"/>
    <property type="match status" value="1"/>
</dbReference>
<dbReference type="Proteomes" id="UP000824164">
    <property type="component" value="Unassembled WGS sequence"/>
</dbReference>
<dbReference type="GO" id="GO:0016747">
    <property type="term" value="F:acyltransferase activity, transferring groups other than amino-acyl groups"/>
    <property type="evidence" value="ECO:0007669"/>
    <property type="project" value="InterPro"/>
</dbReference>
<dbReference type="InterPro" id="IPR000182">
    <property type="entry name" value="GNAT_dom"/>
</dbReference>
<comment type="caution">
    <text evidence="2">The sequence shown here is derived from an EMBL/GenBank/DDBJ whole genome shotgun (WGS) entry which is preliminary data.</text>
</comment>
<evidence type="ECO:0000259" key="1">
    <source>
        <dbReference type="PROSITE" id="PS51186"/>
    </source>
</evidence>
<organism evidence="2 3">
    <name type="scientific">Candidatus Onthocola gallistercoris</name>
    <dbReference type="NCBI Taxonomy" id="2840876"/>
    <lineage>
        <taxon>Bacteria</taxon>
        <taxon>Bacillati</taxon>
        <taxon>Bacillota</taxon>
        <taxon>Bacilli</taxon>
        <taxon>Candidatus Onthocola</taxon>
    </lineage>
</organism>
<dbReference type="PROSITE" id="PS51186">
    <property type="entry name" value="GNAT"/>
    <property type="match status" value="1"/>
</dbReference>
<evidence type="ECO:0000313" key="2">
    <source>
        <dbReference type="EMBL" id="HIU02979.1"/>
    </source>
</evidence>
<gene>
    <name evidence="2" type="ORF">IAB63_06985</name>
</gene>
<dbReference type="Pfam" id="PF00583">
    <property type="entry name" value="Acetyltransf_1"/>
    <property type="match status" value="1"/>
</dbReference>
<evidence type="ECO:0000313" key="3">
    <source>
        <dbReference type="Proteomes" id="UP000824164"/>
    </source>
</evidence>
<name>A0A9D1HHC6_9FIRM</name>
<feature type="domain" description="N-acetyltransferase" evidence="1">
    <location>
        <begin position="2"/>
        <end position="149"/>
    </location>
</feature>
<accession>A0A9D1HHC6</accession>
<sequence>MLNIRKITENAQDKERMLEMVKDFYHSPAVDHWVADEVLERTVSDAAAGNGIEGYLLYDGERIAGYSLVTCFYAAEIGGKCVMIEDLYLKDDCRGKGFGRQFFAWIQEHYKDARRFRLEVTMENKGAIALYQRLGFGWLHYGQMVLERP</sequence>
<dbReference type="EMBL" id="DVLT01000044">
    <property type="protein sequence ID" value="HIU02979.1"/>
    <property type="molecule type" value="Genomic_DNA"/>
</dbReference>